<sequence length="238" mass="27463">MSSNQYTFYDLASRSPGSTWTPNPWKTRLVLNFKGIDYNTRWLEYPEITPELENHLPPNEKFPRYTIPAIITPDGKYMMDSRPIAEYLESKHPSPSLHLDSSIVDQVDALWWKYMGAIMPIFLNQVPKRILNDASLEHWYRTRKAFVGMSVEELEETKGGEKAWNEAEPVLREATASLKQTEGLFFLGETISYADFIWGSVLLFSERIGPDFFEEALKRTGDAQVHLDLLNAVRPWSV</sequence>
<dbReference type="Gene3D" id="1.20.1050.10">
    <property type="match status" value="1"/>
</dbReference>
<dbReference type="CDD" id="cd00299">
    <property type="entry name" value="GST_C_family"/>
    <property type="match status" value="1"/>
</dbReference>
<dbReference type="SUPFAM" id="SSF52833">
    <property type="entry name" value="Thioredoxin-like"/>
    <property type="match status" value="1"/>
</dbReference>
<proteinExistence type="predicted"/>
<dbReference type="OrthoDB" id="4951845at2759"/>
<evidence type="ECO:0000313" key="3">
    <source>
        <dbReference type="Proteomes" id="UP001147747"/>
    </source>
</evidence>
<dbReference type="GeneID" id="81370928"/>
<reference evidence="2" key="2">
    <citation type="journal article" date="2023" name="IMA Fungus">
        <title>Comparative genomic study of the Penicillium genus elucidates a diverse pangenome and 15 lateral gene transfer events.</title>
        <authorList>
            <person name="Petersen C."/>
            <person name="Sorensen T."/>
            <person name="Nielsen M.R."/>
            <person name="Sondergaard T.E."/>
            <person name="Sorensen J.L."/>
            <person name="Fitzpatrick D.A."/>
            <person name="Frisvad J.C."/>
            <person name="Nielsen K.L."/>
        </authorList>
    </citation>
    <scope>NUCLEOTIDE SEQUENCE</scope>
    <source>
        <strain evidence="2">IBT 29677</strain>
    </source>
</reference>
<dbReference type="GO" id="GO:0005737">
    <property type="term" value="C:cytoplasm"/>
    <property type="evidence" value="ECO:0007669"/>
    <property type="project" value="TreeGrafter"/>
</dbReference>
<dbReference type="EMBL" id="JAPZBU010000008">
    <property type="protein sequence ID" value="KAJ5391821.1"/>
    <property type="molecule type" value="Genomic_DNA"/>
</dbReference>
<evidence type="ECO:0000313" key="2">
    <source>
        <dbReference type="EMBL" id="KAJ5391821.1"/>
    </source>
</evidence>
<dbReference type="InterPro" id="IPR004045">
    <property type="entry name" value="Glutathione_S-Trfase_N"/>
</dbReference>
<dbReference type="InterPro" id="IPR050983">
    <property type="entry name" value="GST_Omega/HSP26"/>
</dbReference>
<dbReference type="InterPro" id="IPR054416">
    <property type="entry name" value="GST_UstS-like_C"/>
</dbReference>
<protein>
    <recommendedName>
        <fullName evidence="1">GST N-terminal domain-containing protein</fullName>
    </recommendedName>
</protein>
<dbReference type="Gene3D" id="3.40.30.10">
    <property type="entry name" value="Glutaredoxin"/>
    <property type="match status" value="1"/>
</dbReference>
<accession>A0A9X0B8B7</accession>
<name>A0A9X0B8B7_9EURO</name>
<dbReference type="Pfam" id="PF22041">
    <property type="entry name" value="GST_C_7"/>
    <property type="match status" value="1"/>
</dbReference>
<reference evidence="2" key="1">
    <citation type="submission" date="2022-12" db="EMBL/GenBank/DDBJ databases">
        <authorList>
            <person name="Petersen C."/>
        </authorList>
    </citation>
    <scope>NUCLEOTIDE SEQUENCE</scope>
    <source>
        <strain evidence="2">IBT 29677</strain>
    </source>
</reference>
<comment type="caution">
    <text evidence="2">The sequence shown here is derived from an EMBL/GenBank/DDBJ whole genome shotgun (WGS) entry which is preliminary data.</text>
</comment>
<gene>
    <name evidence="2" type="ORF">N7509_007311</name>
</gene>
<keyword evidence="3" id="KW-1185">Reference proteome</keyword>
<feature type="domain" description="GST N-terminal" evidence="1">
    <location>
        <begin position="11"/>
        <end position="96"/>
    </location>
</feature>
<dbReference type="RefSeq" id="XP_056487499.1">
    <property type="nucleotide sequence ID" value="XM_056631948.1"/>
</dbReference>
<dbReference type="PANTHER" id="PTHR43968:SF6">
    <property type="entry name" value="GLUTATHIONE S-TRANSFERASE OMEGA"/>
    <property type="match status" value="1"/>
</dbReference>
<dbReference type="PROSITE" id="PS50404">
    <property type="entry name" value="GST_NTER"/>
    <property type="match status" value="1"/>
</dbReference>
<organism evidence="2 3">
    <name type="scientific">Penicillium cosmopolitanum</name>
    <dbReference type="NCBI Taxonomy" id="1131564"/>
    <lineage>
        <taxon>Eukaryota</taxon>
        <taxon>Fungi</taxon>
        <taxon>Dikarya</taxon>
        <taxon>Ascomycota</taxon>
        <taxon>Pezizomycotina</taxon>
        <taxon>Eurotiomycetes</taxon>
        <taxon>Eurotiomycetidae</taxon>
        <taxon>Eurotiales</taxon>
        <taxon>Aspergillaceae</taxon>
        <taxon>Penicillium</taxon>
    </lineage>
</organism>
<evidence type="ECO:0000259" key="1">
    <source>
        <dbReference type="PROSITE" id="PS50404"/>
    </source>
</evidence>
<dbReference type="PANTHER" id="PTHR43968">
    <property type="match status" value="1"/>
</dbReference>
<dbReference type="SUPFAM" id="SSF47616">
    <property type="entry name" value="GST C-terminal domain-like"/>
    <property type="match status" value="1"/>
</dbReference>
<dbReference type="InterPro" id="IPR036282">
    <property type="entry name" value="Glutathione-S-Trfase_C_sf"/>
</dbReference>
<dbReference type="CDD" id="cd03038">
    <property type="entry name" value="GST_N_etherase_LigE"/>
    <property type="match status" value="1"/>
</dbReference>
<dbReference type="Proteomes" id="UP001147747">
    <property type="component" value="Unassembled WGS sequence"/>
</dbReference>
<dbReference type="Pfam" id="PF13409">
    <property type="entry name" value="GST_N_2"/>
    <property type="match status" value="1"/>
</dbReference>
<dbReference type="InterPro" id="IPR036249">
    <property type="entry name" value="Thioredoxin-like_sf"/>
</dbReference>
<dbReference type="AlphaFoldDB" id="A0A9X0B8B7"/>